<name>A0AAE3LDL9_9RALS</name>
<evidence type="ECO:0000313" key="4">
    <source>
        <dbReference type="Proteomes" id="UP001164374"/>
    </source>
</evidence>
<dbReference type="InterPro" id="IPR011051">
    <property type="entry name" value="RmlC_Cupin_sf"/>
</dbReference>
<accession>A0AAE3LDL9</accession>
<evidence type="ECO:0000256" key="1">
    <source>
        <dbReference type="SAM" id="MobiDB-lite"/>
    </source>
</evidence>
<reference evidence="3" key="2">
    <citation type="submission" date="2023-02" db="EMBL/GenBank/DDBJ databases">
        <authorList>
            <person name="Lu C.-H."/>
        </authorList>
    </citation>
    <scope>NUCLEOTIDE SEQUENCE</scope>
    <source>
        <strain evidence="3">22TCCZM01-4</strain>
    </source>
</reference>
<feature type="region of interest" description="Disordered" evidence="1">
    <location>
        <begin position="36"/>
        <end position="61"/>
    </location>
</feature>
<evidence type="ECO:0000313" key="3">
    <source>
        <dbReference type="EMBL" id="MCT7319265.1"/>
    </source>
</evidence>
<protein>
    <submittedName>
        <fullName evidence="3">Cupin domain-containing protein</fullName>
    </submittedName>
</protein>
<dbReference type="Gene3D" id="2.60.120.10">
    <property type="entry name" value="Jelly Rolls"/>
    <property type="match status" value="1"/>
</dbReference>
<organism evidence="3 4">
    <name type="scientific">Ralstonia mojiangensis</name>
    <dbReference type="NCBI Taxonomy" id="2953895"/>
    <lineage>
        <taxon>Bacteria</taxon>
        <taxon>Pseudomonadati</taxon>
        <taxon>Pseudomonadota</taxon>
        <taxon>Betaproteobacteria</taxon>
        <taxon>Burkholderiales</taxon>
        <taxon>Burkholderiaceae</taxon>
        <taxon>Ralstonia</taxon>
    </lineage>
</organism>
<proteinExistence type="predicted"/>
<dbReference type="AlphaFoldDB" id="A0AAE3LDL9"/>
<feature type="region of interest" description="Disordered" evidence="1">
    <location>
        <begin position="1"/>
        <end position="20"/>
    </location>
</feature>
<dbReference type="RefSeq" id="WP_260772886.1">
    <property type="nucleotide sequence ID" value="NZ_JAOCQH010000003.1"/>
</dbReference>
<dbReference type="InterPro" id="IPR014710">
    <property type="entry name" value="RmlC-like_jellyroll"/>
</dbReference>
<dbReference type="Proteomes" id="UP001164374">
    <property type="component" value="Unassembled WGS sequence"/>
</dbReference>
<dbReference type="InterPro" id="IPR013096">
    <property type="entry name" value="Cupin_2"/>
</dbReference>
<gene>
    <name evidence="3" type="ORF">N5I87_24870</name>
</gene>
<dbReference type="EMBL" id="JAOCQJ010000010">
    <property type="protein sequence ID" value="MCT7319265.1"/>
    <property type="molecule type" value="Genomic_DNA"/>
</dbReference>
<dbReference type="SUPFAM" id="SSF51182">
    <property type="entry name" value="RmlC-like cupins"/>
    <property type="match status" value="1"/>
</dbReference>
<reference evidence="3" key="1">
    <citation type="journal article" date="2023" name="Front. Microbiol.">
        <title>Ralstonia chuxiongensis sp. nov., Ralstonia mojiangensis sp. nov., and Ralstonia soli sp. nov., isolated from tobacco fields, are three novel species in the family Burkholderiaceae.</title>
        <authorList>
            <person name="Lu C.H."/>
            <person name="Zhang Y.Y."/>
            <person name="Jiang N."/>
            <person name="Chen W."/>
            <person name="Shao X."/>
            <person name="Zhao Z.M."/>
            <person name="Lu W.L."/>
            <person name="Hu X."/>
            <person name="Xi Y.X."/>
            <person name="Zou S.Y."/>
            <person name="Wei Q.J."/>
            <person name="Lin Z.L."/>
            <person name="Gong L."/>
            <person name="Gai X.T."/>
            <person name="Zhang L.Q."/>
            <person name="Li J.Y."/>
            <person name="Jin Y."/>
            <person name="Xia Z.Y."/>
        </authorList>
    </citation>
    <scope>NUCLEOTIDE SEQUENCE</scope>
    <source>
        <strain evidence="3">22TCCZM01-4</strain>
    </source>
</reference>
<feature type="domain" description="Cupin type-2" evidence="2">
    <location>
        <begin position="3"/>
        <end position="73"/>
    </location>
</feature>
<dbReference type="Pfam" id="PF07883">
    <property type="entry name" value="Cupin_2"/>
    <property type="match status" value="1"/>
</dbReference>
<sequence>MREVTIAPGGTLPMHSHSDRPSVSYVLKGTLTEHVEGSTESRQLAAGQAYASQGPKGHALQNLGDTPAVFLEVDLP</sequence>
<evidence type="ECO:0000259" key="2">
    <source>
        <dbReference type="Pfam" id="PF07883"/>
    </source>
</evidence>
<comment type="caution">
    <text evidence="3">The sequence shown here is derived from an EMBL/GenBank/DDBJ whole genome shotgun (WGS) entry which is preliminary data.</text>
</comment>